<evidence type="ECO:0000256" key="2">
    <source>
        <dbReference type="SAM" id="SignalP"/>
    </source>
</evidence>
<comment type="caution">
    <text evidence="3">The sequence shown here is derived from an EMBL/GenBank/DDBJ whole genome shotgun (WGS) entry which is preliminary data.</text>
</comment>
<dbReference type="EMBL" id="SFCI01000035">
    <property type="protein sequence ID" value="TFY83351.1"/>
    <property type="molecule type" value="Genomic_DNA"/>
</dbReference>
<organism evidence="3 4">
    <name type="scientific">Hericium alpestre</name>
    <dbReference type="NCBI Taxonomy" id="135208"/>
    <lineage>
        <taxon>Eukaryota</taxon>
        <taxon>Fungi</taxon>
        <taxon>Dikarya</taxon>
        <taxon>Basidiomycota</taxon>
        <taxon>Agaricomycotina</taxon>
        <taxon>Agaricomycetes</taxon>
        <taxon>Russulales</taxon>
        <taxon>Hericiaceae</taxon>
        <taxon>Hericium</taxon>
    </lineage>
</organism>
<proteinExistence type="predicted"/>
<feature type="transmembrane region" description="Helical" evidence="1">
    <location>
        <begin position="82"/>
        <end position="104"/>
    </location>
</feature>
<feature type="transmembrane region" description="Helical" evidence="1">
    <location>
        <begin position="164"/>
        <end position="189"/>
    </location>
</feature>
<gene>
    <name evidence="3" type="ORF">EWM64_g658</name>
</gene>
<protein>
    <submittedName>
        <fullName evidence="3">Uncharacterized protein</fullName>
    </submittedName>
</protein>
<evidence type="ECO:0000256" key="1">
    <source>
        <dbReference type="SAM" id="Phobius"/>
    </source>
</evidence>
<dbReference type="STRING" id="135208.A0A4Z0AAK6"/>
<keyword evidence="1" id="KW-1133">Transmembrane helix</keyword>
<feature type="transmembrane region" description="Helical" evidence="1">
    <location>
        <begin position="124"/>
        <end position="144"/>
    </location>
</feature>
<name>A0A4Z0AAK6_9AGAM</name>
<evidence type="ECO:0000313" key="4">
    <source>
        <dbReference type="Proteomes" id="UP000298061"/>
    </source>
</evidence>
<dbReference type="Proteomes" id="UP000298061">
    <property type="component" value="Unassembled WGS sequence"/>
</dbReference>
<keyword evidence="2" id="KW-0732">Signal</keyword>
<keyword evidence="4" id="KW-1185">Reference proteome</keyword>
<keyword evidence="1" id="KW-0812">Transmembrane</keyword>
<feature type="chain" id="PRO_5021322432" evidence="2">
    <location>
        <begin position="20"/>
        <end position="306"/>
    </location>
</feature>
<dbReference type="AlphaFoldDB" id="A0A4Z0AAK6"/>
<reference evidence="3 4" key="1">
    <citation type="submission" date="2019-02" db="EMBL/GenBank/DDBJ databases">
        <title>Genome sequencing of the rare red list fungi Hericium alpestre (H. flagellum).</title>
        <authorList>
            <person name="Buettner E."/>
            <person name="Kellner H."/>
        </authorList>
    </citation>
    <scope>NUCLEOTIDE SEQUENCE [LARGE SCALE GENOMIC DNA]</scope>
    <source>
        <strain evidence="3 4">DSM 108284</strain>
    </source>
</reference>
<feature type="transmembrane region" description="Helical" evidence="1">
    <location>
        <begin position="46"/>
        <end position="70"/>
    </location>
</feature>
<dbReference type="OrthoDB" id="3346544at2759"/>
<keyword evidence="1" id="KW-0472">Membrane</keyword>
<evidence type="ECO:0000313" key="3">
    <source>
        <dbReference type="EMBL" id="TFY83351.1"/>
    </source>
</evidence>
<feature type="transmembrane region" description="Helical" evidence="1">
    <location>
        <begin position="195"/>
        <end position="212"/>
    </location>
</feature>
<accession>A0A4Z0AAK6</accession>
<sequence>MVLVACMLFILSTLHVGVGTYRCIVGTIYYRDDMPGGPSMYFGDLKAFPFIFLNVVYMLQTLLGDSMVIYRCYVVWQSFRIIIFPVIMLTATLVTGIGGIWASSILPSGAAIFAKGAANWITSFYSLSMATNIICTSLLVYRIWKTAADVRRHLATSALPLMSVLLVIVDAALLYTFTLLTSLILFAIGSNAQDLIVSMLVPIISITFYMVIMRSGLAKLPSSPRSTAERAAAAAATESRMAFDPSPFIERMTYVTGLDREVDIETGVDTEDDGLDNFEAAPNSSLVKIPRQMHVSPSCSQSDLSR</sequence>
<feature type="signal peptide" evidence="2">
    <location>
        <begin position="1"/>
        <end position="19"/>
    </location>
</feature>